<accession>A0A1G2ANZ0</accession>
<gene>
    <name evidence="2" type="ORF">A3B74_04625</name>
</gene>
<evidence type="ECO:0000256" key="1">
    <source>
        <dbReference type="SAM" id="Phobius"/>
    </source>
</evidence>
<evidence type="ECO:0000313" key="3">
    <source>
        <dbReference type="Proteomes" id="UP000177165"/>
    </source>
</evidence>
<organism evidence="2 3">
    <name type="scientific">Candidatus Kerfeldbacteria bacterium RIFCSPHIGHO2_02_FULL_42_14</name>
    <dbReference type="NCBI Taxonomy" id="1798540"/>
    <lineage>
        <taxon>Bacteria</taxon>
        <taxon>Candidatus Kerfeldiibacteriota</taxon>
    </lineage>
</organism>
<proteinExistence type="predicted"/>
<feature type="transmembrane region" description="Helical" evidence="1">
    <location>
        <begin position="81"/>
        <end position="101"/>
    </location>
</feature>
<evidence type="ECO:0000313" key="2">
    <source>
        <dbReference type="EMBL" id="OGY78634.1"/>
    </source>
</evidence>
<name>A0A1G2ANZ0_9BACT</name>
<dbReference type="Proteomes" id="UP000177165">
    <property type="component" value="Unassembled WGS sequence"/>
</dbReference>
<keyword evidence="1" id="KW-0812">Transmembrane</keyword>
<keyword evidence="1" id="KW-0472">Membrane</keyword>
<keyword evidence="1" id="KW-1133">Transmembrane helix</keyword>
<comment type="caution">
    <text evidence="2">The sequence shown here is derived from an EMBL/GenBank/DDBJ whole genome shotgun (WGS) entry which is preliminary data.</text>
</comment>
<dbReference type="STRING" id="1798540.A3B74_04625"/>
<protein>
    <submittedName>
        <fullName evidence="2">Uncharacterized protein</fullName>
    </submittedName>
</protein>
<reference evidence="2 3" key="1">
    <citation type="journal article" date="2016" name="Nat. Commun.">
        <title>Thousands of microbial genomes shed light on interconnected biogeochemical processes in an aquifer system.</title>
        <authorList>
            <person name="Anantharaman K."/>
            <person name="Brown C.T."/>
            <person name="Hug L.A."/>
            <person name="Sharon I."/>
            <person name="Castelle C.J."/>
            <person name="Probst A.J."/>
            <person name="Thomas B.C."/>
            <person name="Singh A."/>
            <person name="Wilkins M.J."/>
            <person name="Karaoz U."/>
            <person name="Brodie E.L."/>
            <person name="Williams K.H."/>
            <person name="Hubbard S.S."/>
            <person name="Banfield J.F."/>
        </authorList>
    </citation>
    <scope>NUCLEOTIDE SEQUENCE [LARGE SCALE GENOMIC DNA]</scope>
</reference>
<sequence length="151" mass="17529">MKANIMMPHHTFGKYFSEILLTIVVLVSFLGMFVCRTALANAMSEDMTTTHHTTMSSCDIFVSKTCIMSIFEHLNNWTNTFVGIMNTSSMLLMFVLIGFYLGQKLTIFASRSIQRFLYYFRQYDRFHPDVGLYNFFTFFFAQGIIQPKIDA</sequence>
<dbReference type="AlphaFoldDB" id="A0A1G2ANZ0"/>
<dbReference type="EMBL" id="MHKB01000013">
    <property type="protein sequence ID" value="OGY78634.1"/>
    <property type="molecule type" value="Genomic_DNA"/>
</dbReference>